<keyword evidence="3" id="KW-1185">Reference proteome</keyword>
<dbReference type="Pfam" id="PF13189">
    <property type="entry name" value="Cytidylate_kin2"/>
    <property type="match status" value="1"/>
</dbReference>
<protein>
    <submittedName>
        <fullName evidence="2">Cytidylate kinase-like family protein</fullName>
    </submittedName>
</protein>
<feature type="region of interest" description="Disordered" evidence="1">
    <location>
        <begin position="237"/>
        <end position="261"/>
    </location>
</feature>
<evidence type="ECO:0000313" key="3">
    <source>
        <dbReference type="Proteomes" id="UP001356095"/>
    </source>
</evidence>
<gene>
    <name evidence="2" type="ORF">Q8791_13800</name>
</gene>
<dbReference type="InterPro" id="IPR027417">
    <property type="entry name" value="P-loop_NTPase"/>
</dbReference>
<organism evidence="2 3">
    <name type="scientific">Nocardiopsis codii</name>
    <dbReference type="NCBI Taxonomy" id="3065942"/>
    <lineage>
        <taxon>Bacteria</taxon>
        <taxon>Bacillati</taxon>
        <taxon>Actinomycetota</taxon>
        <taxon>Actinomycetes</taxon>
        <taxon>Streptosporangiales</taxon>
        <taxon>Nocardiopsidaceae</taxon>
        <taxon>Nocardiopsis</taxon>
    </lineage>
</organism>
<sequence length="261" mass="27517">MASDDTPRRTSEPVVTISATYGAGGSAVGPAVAARLGVAFLDRAIPSAVAAQIGCSLDEVLQRDDRAPGGLERLLASAARLPTVTLGSVDTAFIGMTDDEGRLLYDHEFVEQTELVIGEVAHNGGVVLGRAGAVVLADHATALHVRLDGDRRARLRRARALWESGDREECSGHGWGEGVPTLRLLDDNDRARAAYVRRFYHADPADPRHYHLVLDTAALSLEACADLVARAAADRVAPVKGDDGDVPPTTGLRPDDTSGSA</sequence>
<evidence type="ECO:0000256" key="1">
    <source>
        <dbReference type="SAM" id="MobiDB-lite"/>
    </source>
</evidence>
<dbReference type="Gene3D" id="3.40.50.300">
    <property type="entry name" value="P-loop containing nucleotide triphosphate hydrolases"/>
    <property type="match status" value="1"/>
</dbReference>
<comment type="caution">
    <text evidence="2">The sequence shown here is derived from an EMBL/GenBank/DDBJ whole genome shotgun (WGS) entry which is preliminary data.</text>
</comment>
<reference evidence="2 3" key="1">
    <citation type="submission" date="2023-08" db="EMBL/GenBank/DDBJ databases">
        <authorList>
            <person name="Girao M."/>
            <person name="Carvalho M.F."/>
        </authorList>
    </citation>
    <scope>NUCLEOTIDE SEQUENCE [LARGE SCALE GENOMIC DNA]</scope>
    <source>
        <strain evidence="2 3">CT-R113</strain>
    </source>
</reference>
<evidence type="ECO:0000313" key="2">
    <source>
        <dbReference type="EMBL" id="MEE2038295.1"/>
    </source>
</evidence>
<dbReference type="Proteomes" id="UP001356095">
    <property type="component" value="Unassembled WGS sequence"/>
</dbReference>
<accession>A0ABU7K7S4</accession>
<proteinExistence type="predicted"/>
<dbReference type="EMBL" id="JAUZMY010000012">
    <property type="protein sequence ID" value="MEE2038295.1"/>
    <property type="molecule type" value="Genomic_DNA"/>
</dbReference>
<dbReference type="RefSeq" id="WP_330092084.1">
    <property type="nucleotide sequence ID" value="NZ_JAUZMY010000012.1"/>
</dbReference>
<name>A0ABU7K7S4_9ACTN</name>